<proteinExistence type="predicted"/>
<comment type="caution">
    <text evidence="1">The sequence shown here is derived from an EMBL/GenBank/DDBJ whole genome shotgun (WGS) entry which is preliminary data.</text>
</comment>
<evidence type="ECO:0000313" key="2">
    <source>
        <dbReference type="Proteomes" id="UP001372338"/>
    </source>
</evidence>
<protein>
    <submittedName>
        <fullName evidence="1">Uncharacterized protein</fullName>
    </submittedName>
</protein>
<reference evidence="1 2" key="1">
    <citation type="submission" date="2024-01" db="EMBL/GenBank/DDBJ databases">
        <title>The genomes of 5 underutilized Papilionoideae crops provide insights into root nodulation and disease resistanc.</title>
        <authorList>
            <person name="Yuan L."/>
        </authorList>
    </citation>
    <scope>NUCLEOTIDE SEQUENCE [LARGE SCALE GENOMIC DNA]</scope>
    <source>
        <strain evidence="1">ZHUSHIDOU_FW_LH</strain>
        <tissue evidence="1">Leaf</tissue>
    </source>
</reference>
<sequence>MVTPEASFVLGKQLATSSQSRSELEELVKLMRLERNCSREVLVEKVSTLIKEKLDREVGQESLKTTKQEVKGIPRPGLIHPQLLEPELTHPNRNLASEYRLHHSPMASWYTAI</sequence>
<organism evidence="1 2">
    <name type="scientific">Crotalaria pallida</name>
    <name type="common">Smooth rattlebox</name>
    <name type="synonym">Crotalaria striata</name>
    <dbReference type="NCBI Taxonomy" id="3830"/>
    <lineage>
        <taxon>Eukaryota</taxon>
        <taxon>Viridiplantae</taxon>
        <taxon>Streptophyta</taxon>
        <taxon>Embryophyta</taxon>
        <taxon>Tracheophyta</taxon>
        <taxon>Spermatophyta</taxon>
        <taxon>Magnoliopsida</taxon>
        <taxon>eudicotyledons</taxon>
        <taxon>Gunneridae</taxon>
        <taxon>Pentapetalae</taxon>
        <taxon>rosids</taxon>
        <taxon>fabids</taxon>
        <taxon>Fabales</taxon>
        <taxon>Fabaceae</taxon>
        <taxon>Papilionoideae</taxon>
        <taxon>50 kb inversion clade</taxon>
        <taxon>genistoids sensu lato</taxon>
        <taxon>core genistoids</taxon>
        <taxon>Crotalarieae</taxon>
        <taxon>Crotalaria</taxon>
    </lineage>
</organism>
<dbReference type="Proteomes" id="UP001372338">
    <property type="component" value="Unassembled WGS sequence"/>
</dbReference>
<accession>A0AAN9FCF7</accession>
<gene>
    <name evidence="1" type="ORF">RIF29_13880</name>
</gene>
<evidence type="ECO:0000313" key="1">
    <source>
        <dbReference type="EMBL" id="KAK7272840.1"/>
    </source>
</evidence>
<dbReference type="EMBL" id="JAYWIO010000003">
    <property type="protein sequence ID" value="KAK7272840.1"/>
    <property type="molecule type" value="Genomic_DNA"/>
</dbReference>
<name>A0AAN9FCF7_CROPI</name>
<keyword evidence="2" id="KW-1185">Reference proteome</keyword>
<dbReference type="AlphaFoldDB" id="A0AAN9FCF7"/>